<dbReference type="Gene3D" id="1.10.489.10">
    <property type="entry name" value="Chloroperoxidase-like"/>
    <property type="match status" value="1"/>
</dbReference>
<protein>
    <recommendedName>
        <fullName evidence="9">Heme haloperoxidase family profile domain-containing protein</fullName>
    </recommendedName>
</protein>
<evidence type="ECO:0000313" key="10">
    <source>
        <dbReference type="EMBL" id="KAK7046117.1"/>
    </source>
</evidence>
<dbReference type="Proteomes" id="UP001383192">
    <property type="component" value="Unassembled WGS sequence"/>
</dbReference>
<evidence type="ECO:0000256" key="6">
    <source>
        <dbReference type="ARBA" id="ARBA00023004"/>
    </source>
</evidence>
<feature type="region of interest" description="Disordered" evidence="8">
    <location>
        <begin position="203"/>
        <end position="240"/>
    </location>
</feature>
<evidence type="ECO:0000256" key="4">
    <source>
        <dbReference type="ARBA" id="ARBA00022723"/>
    </source>
</evidence>
<keyword evidence="4" id="KW-0479">Metal-binding</keyword>
<proteinExistence type="inferred from homology"/>
<dbReference type="SUPFAM" id="SSF47571">
    <property type="entry name" value="Cloroperoxidase"/>
    <property type="match status" value="1"/>
</dbReference>
<evidence type="ECO:0000256" key="2">
    <source>
        <dbReference type="ARBA" id="ARBA00022559"/>
    </source>
</evidence>
<name>A0AAW0D0S9_9AGAR</name>
<evidence type="ECO:0000256" key="7">
    <source>
        <dbReference type="ARBA" id="ARBA00025795"/>
    </source>
</evidence>
<keyword evidence="5" id="KW-0560">Oxidoreductase</keyword>
<dbReference type="EMBL" id="JAYKXP010000022">
    <property type="protein sequence ID" value="KAK7046117.1"/>
    <property type="molecule type" value="Genomic_DNA"/>
</dbReference>
<dbReference type="GO" id="GO:0004601">
    <property type="term" value="F:peroxidase activity"/>
    <property type="evidence" value="ECO:0007669"/>
    <property type="project" value="UniProtKB-KW"/>
</dbReference>
<gene>
    <name evidence="10" type="ORF">VNI00_007120</name>
</gene>
<evidence type="ECO:0000256" key="3">
    <source>
        <dbReference type="ARBA" id="ARBA00022617"/>
    </source>
</evidence>
<evidence type="ECO:0000259" key="9">
    <source>
        <dbReference type="PROSITE" id="PS51405"/>
    </source>
</evidence>
<sequence length="379" mass="41571">MAYGTFYTPQPKQSLPAGHLTIKSTHAGRTCPVSSHTGQLHEYREPQQGDVRSVCPALNTMANHGYIPRDGQNLTFSTICSGLKACYGLSTPLAIFLTLGGFLLIGRLPFALPFGIESLFSPRNPDGSKLVPGVINLHLIGLHGGTEHDASLVHDDCEEGKKYPSIEVREDWVENVVGDVVPKVEGYPRSRAEKTLSLLSTSSTPYSTLSKATPTLLAPPDESEGSTRSPSRGSSVTAVEESDLSSLAEGWRKFATAAYRHTLVSSADVGRMRVRRQREILPKKLDAVHEEIARGEMAIILGVWEKETYVENDEADPVNTVVVKRKKGIPLPWLLTWLAEERLPEGWKPDHVQGLLDVARRSKEIRTAARAEEAGQRAH</sequence>
<evidence type="ECO:0000256" key="1">
    <source>
        <dbReference type="ARBA" id="ARBA00001970"/>
    </source>
</evidence>
<keyword evidence="3" id="KW-0349">Heme</keyword>
<feature type="compositionally biased region" description="Polar residues" evidence="8">
    <location>
        <begin position="226"/>
        <end position="237"/>
    </location>
</feature>
<organism evidence="10 11">
    <name type="scientific">Paramarasmius palmivorus</name>
    <dbReference type="NCBI Taxonomy" id="297713"/>
    <lineage>
        <taxon>Eukaryota</taxon>
        <taxon>Fungi</taxon>
        <taxon>Dikarya</taxon>
        <taxon>Basidiomycota</taxon>
        <taxon>Agaricomycotina</taxon>
        <taxon>Agaricomycetes</taxon>
        <taxon>Agaricomycetidae</taxon>
        <taxon>Agaricales</taxon>
        <taxon>Marasmiineae</taxon>
        <taxon>Marasmiaceae</taxon>
        <taxon>Paramarasmius</taxon>
    </lineage>
</organism>
<comment type="similarity">
    <text evidence="7">Belongs to the chloroperoxidase family.</text>
</comment>
<dbReference type="PANTHER" id="PTHR33577:SF9">
    <property type="entry name" value="PEROXIDASE STCC"/>
    <property type="match status" value="1"/>
</dbReference>
<evidence type="ECO:0000256" key="8">
    <source>
        <dbReference type="SAM" id="MobiDB-lite"/>
    </source>
</evidence>
<evidence type="ECO:0000256" key="5">
    <source>
        <dbReference type="ARBA" id="ARBA00023002"/>
    </source>
</evidence>
<keyword evidence="6" id="KW-0408">Iron</keyword>
<comment type="caution">
    <text evidence="10">The sequence shown here is derived from an EMBL/GenBank/DDBJ whole genome shotgun (WGS) entry which is preliminary data.</text>
</comment>
<comment type="cofactor">
    <cofactor evidence="1">
        <name>heme b</name>
        <dbReference type="ChEBI" id="CHEBI:60344"/>
    </cofactor>
</comment>
<dbReference type="Pfam" id="PF01328">
    <property type="entry name" value="Peroxidase_2"/>
    <property type="match status" value="1"/>
</dbReference>
<keyword evidence="11" id="KW-1185">Reference proteome</keyword>
<reference evidence="10 11" key="1">
    <citation type="submission" date="2024-01" db="EMBL/GenBank/DDBJ databases">
        <title>A draft genome for a cacao thread blight-causing isolate of Paramarasmius palmivorus.</title>
        <authorList>
            <person name="Baruah I.K."/>
            <person name="Bukari Y."/>
            <person name="Amoako-Attah I."/>
            <person name="Meinhardt L.W."/>
            <person name="Bailey B.A."/>
            <person name="Cohen S.P."/>
        </authorList>
    </citation>
    <scope>NUCLEOTIDE SEQUENCE [LARGE SCALE GENOMIC DNA]</scope>
    <source>
        <strain evidence="10 11">GH-12</strain>
    </source>
</reference>
<dbReference type="InterPro" id="IPR036851">
    <property type="entry name" value="Chloroperoxidase-like_sf"/>
</dbReference>
<dbReference type="GO" id="GO:0046872">
    <property type="term" value="F:metal ion binding"/>
    <property type="evidence" value="ECO:0007669"/>
    <property type="project" value="UniProtKB-KW"/>
</dbReference>
<accession>A0AAW0D0S9</accession>
<feature type="domain" description="Heme haloperoxidase family profile" evidence="9">
    <location>
        <begin position="39"/>
        <end position="360"/>
    </location>
</feature>
<dbReference type="InterPro" id="IPR000028">
    <property type="entry name" value="Chloroperoxidase"/>
</dbReference>
<dbReference type="PANTHER" id="PTHR33577">
    <property type="entry name" value="STERIGMATOCYSTIN BIOSYNTHESIS PEROXIDASE STCC-RELATED"/>
    <property type="match status" value="1"/>
</dbReference>
<dbReference type="PROSITE" id="PS51405">
    <property type="entry name" value="HEME_HALOPEROXIDASE"/>
    <property type="match status" value="1"/>
</dbReference>
<dbReference type="AlphaFoldDB" id="A0AAW0D0S9"/>
<evidence type="ECO:0000313" key="11">
    <source>
        <dbReference type="Proteomes" id="UP001383192"/>
    </source>
</evidence>
<keyword evidence="2" id="KW-0575">Peroxidase</keyword>